<evidence type="ECO:0000259" key="6">
    <source>
        <dbReference type="PROSITE" id="PS50900"/>
    </source>
</evidence>
<evidence type="ECO:0000256" key="4">
    <source>
        <dbReference type="ARBA" id="ARBA00022737"/>
    </source>
</evidence>
<dbReference type="Proteomes" id="UP001186944">
    <property type="component" value="Unassembled WGS sequence"/>
</dbReference>
<dbReference type="InterPro" id="IPR010909">
    <property type="entry name" value="PLAC"/>
</dbReference>
<dbReference type="PANTHER" id="PTHR13723">
    <property type="entry name" value="ADAMTS A DISINTEGRIN AND METALLOPROTEASE WITH THROMBOSPONDIN MOTIFS PROTEASE"/>
    <property type="match status" value="1"/>
</dbReference>
<dbReference type="GO" id="GO:0006508">
    <property type="term" value="P:proteolysis"/>
    <property type="evidence" value="ECO:0007669"/>
    <property type="project" value="TreeGrafter"/>
</dbReference>
<dbReference type="FunFam" id="2.20.100.10:FF:000005">
    <property type="entry name" value="ADAM metallopeptidase with thrombospondin type 1 motif 9"/>
    <property type="match status" value="2"/>
</dbReference>
<keyword evidence="4" id="KW-0677">Repeat</keyword>
<evidence type="ECO:0000256" key="2">
    <source>
        <dbReference type="ARBA" id="ARBA00022525"/>
    </source>
</evidence>
<gene>
    <name evidence="7" type="ORF">FSP39_015226</name>
</gene>
<name>A0AA88YB62_PINIB</name>
<dbReference type="GO" id="GO:0004222">
    <property type="term" value="F:metalloendopeptidase activity"/>
    <property type="evidence" value="ECO:0007669"/>
    <property type="project" value="TreeGrafter"/>
</dbReference>
<dbReference type="GO" id="GO:0031012">
    <property type="term" value="C:extracellular matrix"/>
    <property type="evidence" value="ECO:0007669"/>
    <property type="project" value="TreeGrafter"/>
</dbReference>
<dbReference type="PROSITE" id="PS50092">
    <property type="entry name" value="TSP1"/>
    <property type="match status" value="4"/>
</dbReference>
<keyword evidence="3" id="KW-0732">Signal</keyword>
<comment type="caution">
    <text evidence="7">The sequence shown here is derived from an EMBL/GenBank/DDBJ whole genome shotgun (WGS) entry which is preliminary data.</text>
</comment>
<dbReference type="Pfam" id="PF08686">
    <property type="entry name" value="PLAC"/>
    <property type="match status" value="1"/>
</dbReference>
<keyword evidence="8" id="KW-1185">Reference proteome</keyword>
<dbReference type="Gene3D" id="2.20.100.10">
    <property type="entry name" value="Thrombospondin type-1 (TSP1) repeat"/>
    <property type="match status" value="4"/>
</dbReference>
<dbReference type="InterPro" id="IPR000884">
    <property type="entry name" value="TSP1_rpt"/>
</dbReference>
<dbReference type="Gene3D" id="2.60.120.830">
    <property type="match status" value="1"/>
</dbReference>
<evidence type="ECO:0000313" key="7">
    <source>
        <dbReference type="EMBL" id="KAK3098004.1"/>
    </source>
</evidence>
<dbReference type="InterPro" id="IPR010294">
    <property type="entry name" value="ADAMTS_spacer1"/>
</dbReference>
<dbReference type="SMART" id="SM00209">
    <property type="entry name" value="TSP1"/>
    <property type="match status" value="4"/>
</dbReference>
<proteinExistence type="predicted"/>
<reference evidence="7" key="1">
    <citation type="submission" date="2019-08" db="EMBL/GenBank/DDBJ databases">
        <title>The improved chromosome-level genome for the pearl oyster Pinctada fucata martensii using PacBio sequencing and Hi-C.</title>
        <authorList>
            <person name="Zheng Z."/>
        </authorList>
    </citation>
    <scope>NUCLEOTIDE SEQUENCE</scope>
    <source>
        <strain evidence="7">ZZ-2019</strain>
        <tissue evidence="7">Adductor muscle</tissue>
    </source>
</reference>
<dbReference type="GO" id="GO:0030198">
    <property type="term" value="P:extracellular matrix organization"/>
    <property type="evidence" value="ECO:0007669"/>
    <property type="project" value="TreeGrafter"/>
</dbReference>
<feature type="region of interest" description="Disordered" evidence="5">
    <location>
        <begin position="221"/>
        <end position="248"/>
    </location>
</feature>
<sequence length="712" mass="79862">MLYPINCQSSIPQNRSFFSKKHPRLCNFAFHINQAKENTSIKTMERARAVKKPVKDDYELQRRGDFGTDISILYIIRQNEACSQCDADPGKCRKIQGIYTVRTLPLGYNAVLTIPRGACHINVSELNPSRNYLALKTFDGTSIINGDWELSPPGSYPGAGTRFLYSRRSVSCKTECIQSTGPLAQNITIQVVYYSPNEGILYEFLLPSNVTIPSLTNPVKLQPNANKSRTKPVIHGNKGSLTRPHGGQSYLQRTRDLKQSQIMGEVEIITNPRELQKNRQYYNGRIRHRIEPSYIPSSTSGGYQRQELRGRGVVQRFNDVQTNNNYRNNSLGSNTIGYNVVPIKNVVGINTTQSLDRGGNYNTNNVHGNHINNIDSLVFRWSVGNWTTCSVPCGKGSQNREVVCQQKVSDTELLTVNPQYCDQSHVPLTTRECYRGPCGEWIVGEWGQCSVRCGLGQQRRRVECKTQSGVLLPSSLCTQNAPNKTRSCDTGPCQYKWIFSSWQKQCRNKCGNTTRKVRCATSAGSVVDDSHCDASNKPKGEKECSNTRMCTQDWYTGPWGKCSVTCGAGVKSRDVMCINIVNNSILRDDECDSRTKPVTRKRCNHKACGSSWFMTDWSQCSAKCDGGTKVRSVLCLNENKQQSRRCVSLKKPKESKQCNIKSCRVLANITDSSCADTYGHCALVVRARLCQYKYYRQMCCHSCTISDVTGNT</sequence>
<dbReference type="AlphaFoldDB" id="A0AA88YB62"/>
<evidence type="ECO:0000256" key="5">
    <source>
        <dbReference type="SAM" id="MobiDB-lite"/>
    </source>
</evidence>
<feature type="domain" description="PLAC" evidence="6">
    <location>
        <begin position="670"/>
        <end position="707"/>
    </location>
</feature>
<dbReference type="PANTHER" id="PTHR13723:SF305">
    <property type="entry name" value="PROTEIN MADD-4"/>
    <property type="match status" value="1"/>
</dbReference>
<dbReference type="EMBL" id="VSWD01000007">
    <property type="protein sequence ID" value="KAK3098004.1"/>
    <property type="molecule type" value="Genomic_DNA"/>
</dbReference>
<comment type="subcellular location">
    <subcellularLocation>
        <location evidence="1">Secreted</location>
    </subcellularLocation>
</comment>
<dbReference type="PROSITE" id="PS50900">
    <property type="entry name" value="PLAC"/>
    <property type="match status" value="1"/>
</dbReference>
<accession>A0AA88YB62</accession>
<dbReference type="Pfam" id="PF19030">
    <property type="entry name" value="TSP1_ADAMTS"/>
    <property type="match status" value="4"/>
</dbReference>
<evidence type="ECO:0000256" key="1">
    <source>
        <dbReference type="ARBA" id="ARBA00004613"/>
    </source>
</evidence>
<protein>
    <recommendedName>
        <fullName evidence="6">PLAC domain-containing protein</fullName>
    </recommendedName>
</protein>
<dbReference type="InterPro" id="IPR050439">
    <property type="entry name" value="ADAMTS_ADAMTS-like"/>
</dbReference>
<dbReference type="InterPro" id="IPR036383">
    <property type="entry name" value="TSP1_rpt_sf"/>
</dbReference>
<keyword evidence="2" id="KW-0964">Secreted</keyword>
<organism evidence="7 8">
    <name type="scientific">Pinctada imbricata</name>
    <name type="common">Atlantic pearl-oyster</name>
    <name type="synonym">Pinctada martensii</name>
    <dbReference type="NCBI Taxonomy" id="66713"/>
    <lineage>
        <taxon>Eukaryota</taxon>
        <taxon>Metazoa</taxon>
        <taxon>Spiralia</taxon>
        <taxon>Lophotrochozoa</taxon>
        <taxon>Mollusca</taxon>
        <taxon>Bivalvia</taxon>
        <taxon>Autobranchia</taxon>
        <taxon>Pteriomorphia</taxon>
        <taxon>Pterioida</taxon>
        <taxon>Pterioidea</taxon>
        <taxon>Pteriidae</taxon>
        <taxon>Pinctada</taxon>
    </lineage>
</organism>
<evidence type="ECO:0000313" key="8">
    <source>
        <dbReference type="Proteomes" id="UP001186944"/>
    </source>
</evidence>
<dbReference type="SUPFAM" id="SSF82895">
    <property type="entry name" value="TSP-1 type 1 repeat"/>
    <property type="match status" value="4"/>
</dbReference>
<dbReference type="Pfam" id="PF05986">
    <property type="entry name" value="ADAMTS_spacer1"/>
    <property type="match status" value="1"/>
</dbReference>
<dbReference type="GO" id="GO:0005576">
    <property type="term" value="C:extracellular region"/>
    <property type="evidence" value="ECO:0007669"/>
    <property type="project" value="UniProtKB-SubCell"/>
</dbReference>
<evidence type="ECO:0000256" key="3">
    <source>
        <dbReference type="ARBA" id="ARBA00022729"/>
    </source>
</evidence>